<feature type="compositionally biased region" description="Low complexity" evidence="1">
    <location>
        <begin position="16"/>
        <end position="27"/>
    </location>
</feature>
<evidence type="ECO:0000313" key="2">
    <source>
        <dbReference type="EMBL" id="SDZ95337.1"/>
    </source>
</evidence>
<dbReference type="Proteomes" id="UP000199288">
    <property type="component" value="Unassembled WGS sequence"/>
</dbReference>
<accession>A0A1H3X7F1</accession>
<keyword evidence="3" id="KW-1185">Reference proteome</keyword>
<dbReference type="AlphaFoldDB" id="A0A1H3X7F1"/>
<reference evidence="3" key="1">
    <citation type="submission" date="2016-10" db="EMBL/GenBank/DDBJ databases">
        <authorList>
            <person name="Varghese N."/>
            <person name="Submissions S."/>
        </authorList>
    </citation>
    <scope>NUCLEOTIDE SEQUENCE [LARGE SCALE GENOMIC DNA]</scope>
    <source>
        <strain evidence="3">KPR-1</strain>
    </source>
</reference>
<gene>
    <name evidence="2" type="ORF">SAMN02910418_00634</name>
</gene>
<feature type="region of interest" description="Disordered" evidence="1">
    <location>
        <begin position="1"/>
        <end position="45"/>
    </location>
</feature>
<dbReference type="EMBL" id="FNQV01000003">
    <property type="protein sequence ID" value="SDZ95337.1"/>
    <property type="molecule type" value="Genomic_DNA"/>
</dbReference>
<evidence type="ECO:0000256" key="1">
    <source>
        <dbReference type="SAM" id="MobiDB-lite"/>
    </source>
</evidence>
<sequence>MAQNNGRKQAPKTKSAPRNAARSASASGKRPTAAKSNRTKAKRPTRGQIMVRRVVFSLLVLALAGLVIWGAWAATKAITQSLTQNSKVEPTANPVPTSSAEWAALDEQERLMALKGRAPEVCPADSVKVSVDIANRSGGAFNVVAHITNDFPVPCLVDTTDARIATVITSGDETIWTSASCAGDSQTLLLPAGEETSRTIVWPGQHRTSGCEAGDKAKPGVYKARVSVGGAEDSATFEVR</sequence>
<name>A0A1H3X7F1_9ACTO</name>
<protein>
    <submittedName>
        <fullName evidence="2">Uncharacterized protein</fullName>
    </submittedName>
</protein>
<organism evidence="2 3">
    <name type="scientific">Bowdeniella nasicola</name>
    <dbReference type="NCBI Taxonomy" id="208480"/>
    <lineage>
        <taxon>Bacteria</taxon>
        <taxon>Bacillati</taxon>
        <taxon>Actinomycetota</taxon>
        <taxon>Actinomycetes</taxon>
        <taxon>Actinomycetales</taxon>
        <taxon>Actinomycetaceae</taxon>
        <taxon>Bowdeniella</taxon>
    </lineage>
</organism>
<evidence type="ECO:0000313" key="3">
    <source>
        <dbReference type="Proteomes" id="UP000199288"/>
    </source>
</evidence>
<proteinExistence type="predicted"/>